<feature type="transmembrane region" description="Helical" evidence="8">
    <location>
        <begin position="143"/>
        <end position="163"/>
    </location>
</feature>
<dbReference type="SUPFAM" id="SSF103473">
    <property type="entry name" value="MFS general substrate transporter"/>
    <property type="match status" value="1"/>
</dbReference>
<evidence type="ECO:0000256" key="4">
    <source>
        <dbReference type="ARBA" id="ARBA00022989"/>
    </source>
</evidence>
<evidence type="ECO:0000259" key="9">
    <source>
        <dbReference type="PROSITE" id="PS50850"/>
    </source>
</evidence>
<keyword evidence="2" id="KW-0813">Transport</keyword>
<protein>
    <submittedName>
        <fullName evidence="10">Purtative transporter</fullName>
    </submittedName>
</protein>
<dbReference type="Gene3D" id="1.20.1250.20">
    <property type="entry name" value="MFS general substrate transporter like domains"/>
    <property type="match status" value="2"/>
</dbReference>
<comment type="similarity">
    <text evidence="6">Belongs to the major facilitator superfamily. Allantoate permease family.</text>
</comment>
<feature type="transmembrane region" description="Helical" evidence="8">
    <location>
        <begin position="372"/>
        <end position="391"/>
    </location>
</feature>
<proteinExistence type="inferred from homology"/>
<dbReference type="AlphaFoldDB" id="A0AAF1BHY6"/>
<comment type="subcellular location">
    <subcellularLocation>
        <location evidence="1">Membrane</location>
        <topology evidence="1">Multi-pass membrane protein</topology>
    </subcellularLocation>
</comment>
<gene>
    <name evidence="10" type="primary">SPCC417.10_8</name>
    <name evidence="10" type="ORF">LOC62_03G005210</name>
</gene>
<evidence type="ECO:0000256" key="5">
    <source>
        <dbReference type="ARBA" id="ARBA00023136"/>
    </source>
</evidence>
<dbReference type="PANTHER" id="PTHR43791:SF1">
    <property type="entry name" value="ALLANTOATE PERMEASE"/>
    <property type="match status" value="1"/>
</dbReference>
<dbReference type="PANTHER" id="PTHR43791">
    <property type="entry name" value="PERMEASE-RELATED"/>
    <property type="match status" value="1"/>
</dbReference>
<dbReference type="RefSeq" id="XP_062627718.1">
    <property type="nucleotide sequence ID" value="XM_062771734.1"/>
</dbReference>
<feature type="transmembrane region" description="Helical" evidence="8">
    <location>
        <begin position="207"/>
        <end position="230"/>
    </location>
</feature>
<feature type="transmembrane region" description="Helical" evidence="8">
    <location>
        <begin position="403"/>
        <end position="419"/>
    </location>
</feature>
<feature type="region of interest" description="Disordered" evidence="7">
    <location>
        <begin position="1"/>
        <end position="32"/>
    </location>
</feature>
<keyword evidence="5 8" id="KW-0472">Membrane</keyword>
<dbReference type="InterPro" id="IPR036259">
    <property type="entry name" value="MFS_trans_sf"/>
</dbReference>
<dbReference type="GeneID" id="87808439"/>
<dbReference type="InterPro" id="IPR020846">
    <property type="entry name" value="MFS_dom"/>
</dbReference>
<keyword evidence="11" id="KW-1185">Reference proteome</keyword>
<feature type="transmembrane region" description="Helical" evidence="8">
    <location>
        <begin position="431"/>
        <end position="456"/>
    </location>
</feature>
<dbReference type="FunFam" id="1.20.1250.20:FF:000064">
    <property type="entry name" value="MFS allantoate transporter"/>
    <property type="match status" value="1"/>
</dbReference>
<evidence type="ECO:0000256" key="8">
    <source>
        <dbReference type="SAM" id="Phobius"/>
    </source>
</evidence>
<organism evidence="10 11">
    <name type="scientific">Vanrija pseudolonga</name>
    <dbReference type="NCBI Taxonomy" id="143232"/>
    <lineage>
        <taxon>Eukaryota</taxon>
        <taxon>Fungi</taxon>
        <taxon>Dikarya</taxon>
        <taxon>Basidiomycota</taxon>
        <taxon>Agaricomycotina</taxon>
        <taxon>Tremellomycetes</taxon>
        <taxon>Trichosporonales</taxon>
        <taxon>Trichosporonaceae</taxon>
        <taxon>Vanrija</taxon>
    </lineage>
</organism>
<dbReference type="EMBL" id="CP086716">
    <property type="protein sequence ID" value="WOO81686.1"/>
    <property type="molecule type" value="Genomic_DNA"/>
</dbReference>
<evidence type="ECO:0000313" key="10">
    <source>
        <dbReference type="EMBL" id="WOO81686.1"/>
    </source>
</evidence>
<keyword evidence="4 8" id="KW-1133">Transmembrane helix</keyword>
<evidence type="ECO:0000256" key="7">
    <source>
        <dbReference type="SAM" id="MobiDB-lite"/>
    </source>
</evidence>
<feature type="transmembrane region" description="Helical" evidence="8">
    <location>
        <begin position="175"/>
        <end position="195"/>
    </location>
</feature>
<evidence type="ECO:0000256" key="3">
    <source>
        <dbReference type="ARBA" id="ARBA00022692"/>
    </source>
</evidence>
<name>A0AAF1BHY6_9TREE</name>
<keyword evidence="3 8" id="KW-0812">Transmembrane</keyword>
<dbReference type="GO" id="GO:0022857">
    <property type="term" value="F:transmembrane transporter activity"/>
    <property type="evidence" value="ECO:0007669"/>
    <property type="project" value="InterPro"/>
</dbReference>
<dbReference type="GO" id="GO:0016020">
    <property type="term" value="C:membrane"/>
    <property type="evidence" value="ECO:0007669"/>
    <property type="project" value="UniProtKB-SubCell"/>
</dbReference>
<dbReference type="Proteomes" id="UP000827549">
    <property type="component" value="Chromosome 3"/>
</dbReference>
<feature type="domain" description="Major facilitator superfamily (MFS) profile" evidence="9">
    <location>
        <begin position="47"/>
        <end position="463"/>
    </location>
</feature>
<dbReference type="InterPro" id="IPR011701">
    <property type="entry name" value="MFS"/>
</dbReference>
<evidence type="ECO:0000256" key="6">
    <source>
        <dbReference type="ARBA" id="ARBA00037968"/>
    </source>
</evidence>
<sequence>MPSIDSEKHAVGHTDVTKVDSSATVPPVPSITPEEDKRVLRKIDWRLLPLMCTIYGLQFLDKTSLTYASVMGFQYDLRIGVNEYAWVASIFHFGYLAGEYPMCLALHKFPIAKVTSLMIIIWGFILCMMTVGKNYAHMLAIRFLLGFFESGIAPSLVLITAQYYRKGEQGTRVGIWASFNTLGGIFGGAVAYGLAQADVKRTLSMKGWRVLFILLGLMTVVVGILFWFFIPDSPEKASFLQSEDEKRVHKARMAENQVVMAEKKWEWDQVWECFRDPVVYLYCLCALCTNIPNGAISNFFGILVVSMGFTPHQALLLAIANAWLAFLIIFALWAGDRWKNRCLISIPCAMISVLGAALVCGLPFNLKYGRLVGNYLSLAFAVPLIVGMSLITTNVGGRTKKTTVNALFFIFLCVGNIIGPQTYKTKDAPRFAPALLTVVIMDIITVVIMAGIYLIYRYRNAKRDKEMGVEKPDPSVQLQDISDLKNPHFRYAL</sequence>
<feature type="transmembrane region" description="Helical" evidence="8">
    <location>
        <begin position="314"/>
        <end position="335"/>
    </location>
</feature>
<evidence type="ECO:0000256" key="2">
    <source>
        <dbReference type="ARBA" id="ARBA00022448"/>
    </source>
</evidence>
<feature type="transmembrane region" description="Helical" evidence="8">
    <location>
        <begin position="342"/>
        <end position="366"/>
    </location>
</feature>
<dbReference type="Pfam" id="PF07690">
    <property type="entry name" value="MFS_1"/>
    <property type="match status" value="1"/>
</dbReference>
<feature type="compositionally biased region" description="Basic and acidic residues" evidence="7">
    <location>
        <begin position="1"/>
        <end position="18"/>
    </location>
</feature>
<reference evidence="10" key="1">
    <citation type="submission" date="2023-10" db="EMBL/GenBank/DDBJ databases">
        <authorList>
            <person name="Noh H."/>
        </authorList>
    </citation>
    <scope>NUCLEOTIDE SEQUENCE</scope>
    <source>
        <strain evidence="10">DUCC4014</strain>
    </source>
</reference>
<feature type="transmembrane region" description="Helical" evidence="8">
    <location>
        <begin position="110"/>
        <end position="131"/>
    </location>
</feature>
<evidence type="ECO:0000256" key="1">
    <source>
        <dbReference type="ARBA" id="ARBA00004141"/>
    </source>
</evidence>
<accession>A0AAF1BHY6</accession>
<dbReference type="PROSITE" id="PS50850">
    <property type="entry name" value="MFS"/>
    <property type="match status" value="1"/>
</dbReference>
<evidence type="ECO:0000313" key="11">
    <source>
        <dbReference type="Proteomes" id="UP000827549"/>
    </source>
</evidence>